<sequence>MKFSKDMFTNLIEL</sequence>
<reference evidence="1" key="1">
    <citation type="submission" date="2014-11" db="EMBL/GenBank/DDBJ databases">
        <authorList>
            <person name="Amaro Gonzalez C."/>
        </authorList>
    </citation>
    <scope>NUCLEOTIDE SEQUENCE</scope>
</reference>
<accession>A0A0E9RT04</accession>
<name>A0A0E9RT04_ANGAN</name>
<dbReference type="EMBL" id="GBXM01077179">
    <property type="protein sequence ID" value="JAH31398.1"/>
    <property type="molecule type" value="Transcribed_RNA"/>
</dbReference>
<evidence type="ECO:0000313" key="1">
    <source>
        <dbReference type="EMBL" id="JAH31398.1"/>
    </source>
</evidence>
<protein>
    <submittedName>
        <fullName evidence="1">Uncharacterized protein</fullName>
    </submittedName>
</protein>
<proteinExistence type="predicted"/>
<reference evidence="1" key="2">
    <citation type="journal article" date="2015" name="Fish Shellfish Immunol.">
        <title>Early steps in the European eel (Anguilla anguilla)-Vibrio vulnificus interaction in the gills: Role of the RtxA13 toxin.</title>
        <authorList>
            <person name="Callol A."/>
            <person name="Pajuelo D."/>
            <person name="Ebbesson L."/>
            <person name="Teles M."/>
            <person name="MacKenzie S."/>
            <person name="Amaro C."/>
        </authorList>
    </citation>
    <scope>NUCLEOTIDE SEQUENCE</scope>
</reference>
<organism evidence="1">
    <name type="scientific">Anguilla anguilla</name>
    <name type="common">European freshwater eel</name>
    <name type="synonym">Muraena anguilla</name>
    <dbReference type="NCBI Taxonomy" id="7936"/>
    <lineage>
        <taxon>Eukaryota</taxon>
        <taxon>Metazoa</taxon>
        <taxon>Chordata</taxon>
        <taxon>Craniata</taxon>
        <taxon>Vertebrata</taxon>
        <taxon>Euteleostomi</taxon>
        <taxon>Actinopterygii</taxon>
        <taxon>Neopterygii</taxon>
        <taxon>Teleostei</taxon>
        <taxon>Anguilliformes</taxon>
        <taxon>Anguillidae</taxon>
        <taxon>Anguilla</taxon>
    </lineage>
</organism>